<evidence type="ECO:0000313" key="5">
    <source>
        <dbReference type="EMBL" id="MFB9054537.1"/>
    </source>
</evidence>
<dbReference type="PANTHER" id="PTHR23416:SF23">
    <property type="entry name" value="ACETYLTRANSFERASE C18B11.09C-RELATED"/>
    <property type="match status" value="1"/>
</dbReference>
<keyword evidence="4 5" id="KW-0012">Acyltransferase</keyword>
<dbReference type="EMBL" id="JBHMEZ010000013">
    <property type="protein sequence ID" value="MFB9054537.1"/>
    <property type="molecule type" value="Genomic_DNA"/>
</dbReference>
<organism evidence="5 6">
    <name type="scientific">Formosa undariae</name>
    <dbReference type="NCBI Taxonomy" id="1325436"/>
    <lineage>
        <taxon>Bacteria</taxon>
        <taxon>Pseudomonadati</taxon>
        <taxon>Bacteroidota</taxon>
        <taxon>Flavobacteriia</taxon>
        <taxon>Flavobacteriales</taxon>
        <taxon>Flavobacteriaceae</taxon>
        <taxon>Formosa</taxon>
    </lineage>
</organism>
<comment type="caution">
    <text evidence="5">The sequence shown here is derived from an EMBL/GenBank/DDBJ whole genome shotgun (WGS) entry which is preliminary data.</text>
</comment>
<name>A0ABV5F534_9FLAO</name>
<dbReference type="InterPro" id="IPR011004">
    <property type="entry name" value="Trimer_LpxA-like_sf"/>
</dbReference>
<proteinExistence type="inferred from homology"/>
<dbReference type="GO" id="GO:0016746">
    <property type="term" value="F:acyltransferase activity"/>
    <property type="evidence" value="ECO:0007669"/>
    <property type="project" value="UniProtKB-KW"/>
</dbReference>
<dbReference type="Proteomes" id="UP001589605">
    <property type="component" value="Unassembled WGS sequence"/>
</dbReference>
<dbReference type="InterPro" id="IPR001451">
    <property type="entry name" value="Hexapep"/>
</dbReference>
<dbReference type="SUPFAM" id="SSF51161">
    <property type="entry name" value="Trimeric LpxA-like enzymes"/>
    <property type="match status" value="1"/>
</dbReference>
<dbReference type="RefSeq" id="WP_382384176.1">
    <property type="nucleotide sequence ID" value="NZ_JBHMEZ010000013.1"/>
</dbReference>
<dbReference type="Gene3D" id="2.160.10.10">
    <property type="entry name" value="Hexapeptide repeat proteins"/>
    <property type="match status" value="1"/>
</dbReference>
<keyword evidence="6" id="KW-1185">Reference proteome</keyword>
<evidence type="ECO:0000256" key="2">
    <source>
        <dbReference type="ARBA" id="ARBA00022679"/>
    </source>
</evidence>
<comment type="similarity">
    <text evidence="1">Belongs to the transferase hexapeptide repeat family.</text>
</comment>
<reference evidence="5 6" key="1">
    <citation type="submission" date="2024-09" db="EMBL/GenBank/DDBJ databases">
        <authorList>
            <person name="Sun Q."/>
            <person name="Mori K."/>
        </authorList>
    </citation>
    <scope>NUCLEOTIDE SEQUENCE [LARGE SCALE GENOMIC DNA]</scope>
    <source>
        <strain evidence="5 6">CECT 8286</strain>
    </source>
</reference>
<gene>
    <name evidence="5" type="ORF">ACFFVB_15715</name>
</gene>
<accession>A0ABV5F534</accession>
<dbReference type="CDD" id="cd04647">
    <property type="entry name" value="LbH_MAT_like"/>
    <property type="match status" value="1"/>
</dbReference>
<dbReference type="InterPro" id="IPR018357">
    <property type="entry name" value="Hexapep_transf_CS"/>
</dbReference>
<dbReference type="PANTHER" id="PTHR23416">
    <property type="entry name" value="SIALIC ACID SYNTHASE-RELATED"/>
    <property type="match status" value="1"/>
</dbReference>
<dbReference type="Pfam" id="PF00132">
    <property type="entry name" value="Hexapep"/>
    <property type="match status" value="1"/>
</dbReference>
<sequence length="96" mass="10188">MVKDVNRGSDVAIGPNCTLYTHDHDYSDKIVAAWKGVIISNPIIIKNGAWIGSNVTILPGATIGNRAVIAAASVVTMNVESETIVEGVPAKFIKRI</sequence>
<keyword evidence="2" id="KW-0808">Transferase</keyword>
<evidence type="ECO:0000313" key="6">
    <source>
        <dbReference type="Proteomes" id="UP001589605"/>
    </source>
</evidence>
<dbReference type="PROSITE" id="PS00101">
    <property type="entry name" value="HEXAPEP_TRANSFERASES"/>
    <property type="match status" value="1"/>
</dbReference>
<protein>
    <submittedName>
        <fullName evidence="5">Acyltransferase</fullName>
    </submittedName>
</protein>
<evidence type="ECO:0000256" key="3">
    <source>
        <dbReference type="ARBA" id="ARBA00022737"/>
    </source>
</evidence>
<dbReference type="InterPro" id="IPR051159">
    <property type="entry name" value="Hexapeptide_acetyltransf"/>
</dbReference>
<evidence type="ECO:0000256" key="4">
    <source>
        <dbReference type="ARBA" id="ARBA00023315"/>
    </source>
</evidence>
<evidence type="ECO:0000256" key="1">
    <source>
        <dbReference type="ARBA" id="ARBA00007274"/>
    </source>
</evidence>
<keyword evidence="3" id="KW-0677">Repeat</keyword>